<name>A0ABR4K5A5_9EURO</name>
<evidence type="ECO:0000313" key="3">
    <source>
        <dbReference type="Proteomes" id="UP001610446"/>
    </source>
</evidence>
<comment type="caution">
    <text evidence="2">The sequence shown here is derived from an EMBL/GenBank/DDBJ whole genome shotgun (WGS) entry which is preliminary data.</text>
</comment>
<keyword evidence="3" id="KW-1185">Reference proteome</keyword>
<accession>A0ABR4K5A5</accession>
<sequence length="92" mass="10081">MFGNKPSTSAPPAMEPSNTLPSAAAHLSLFGKVKKRLAHFREEWGPLLAAKTAWDDEYNFAEGRYAGQPEEVGHVHKEKQKRKGSVGSTTSE</sequence>
<dbReference type="Proteomes" id="UP001610446">
    <property type="component" value="Unassembled WGS sequence"/>
</dbReference>
<proteinExistence type="predicted"/>
<evidence type="ECO:0000256" key="1">
    <source>
        <dbReference type="SAM" id="MobiDB-lite"/>
    </source>
</evidence>
<reference evidence="2 3" key="1">
    <citation type="submission" date="2024-07" db="EMBL/GenBank/DDBJ databases">
        <title>Section-level genome sequencing and comparative genomics of Aspergillus sections Usti and Cavernicolus.</title>
        <authorList>
            <consortium name="Lawrence Berkeley National Laboratory"/>
            <person name="Nybo J.L."/>
            <person name="Vesth T.C."/>
            <person name="Theobald S."/>
            <person name="Frisvad J.C."/>
            <person name="Larsen T.O."/>
            <person name="Kjaerboelling I."/>
            <person name="Rothschild-Mancinelli K."/>
            <person name="Lyhne E.K."/>
            <person name="Kogle M.E."/>
            <person name="Barry K."/>
            <person name="Clum A."/>
            <person name="Na H."/>
            <person name="Ledsgaard L."/>
            <person name="Lin J."/>
            <person name="Lipzen A."/>
            <person name="Kuo A."/>
            <person name="Riley R."/>
            <person name="Mondo S."/>
            <person name="Labutti K."/>
            <person name="Haridas S."/>
            <person name="Pangalinan J."/>
            <person name="Salamov A.A."/>
            <person name="Simmons B.A."/>
            <person name="Magnuson J.K."/>
            <person name="Chen J."/>
            <person name="Drula E."/>
            <person name="Henrissat B."/>
            <person name="Wiebenga A."/>
            <person name="Lubbers R.J."/>
            <person name="Gomes A.C."/>
            <person name="Makela M.R."/>
            <person name="Stajich J."/>
            <person name="Grigoriev I.V."/>
            <person name="Mortensen U.H."/>
            <person name="De Vries R.P."/>
            <person name="Baker S.E."/>
            <person name="Andersen M.R."/>
        </authorList>
    </citation>
    <scope>NUCLEOTIDE SEQUENCE [LARGE SCALE GENOMIC DNA]</scope>
    <source>
        <strain evidence="2 3">CBS 123904</strain>
    </source>
</reference>
<gene>
    <name evidence="2" type="ORF">BJY01DRAFT_212458</name>
</gene>
<dbReference type="EMBL" id="JBFXLU010000055">
    <property type="protein sequence ID" value="KAL2847508.1"/>
    <property type="molecule type" value="Genomic_DNA"/>
</dbReference>
<protein>
    <submittedName>
        <fullName evidence="2">Uncharacterized protein</fullName>
    </submittedName>
</protein>
<organism evidence="2 3">
    <name type="scientific">Aspergillus pseudoustus</name>
    <dbReference type="NCBI Taxonomy" id="1810923"/>
    <lineage>
        <taxon>Eukaryota</taxon>
        <taxon>Fungi</taxon>
        <taxon>Dikarya</taxon>
        <taxon>Ascomycota</taxon>
        <taxon>Pezizomycotina</taxon>
        <taxon>Eurotiomycetes</taxon>
        <taxon>Eurotiomycetidae</taxon>
        <taxon>Eurotiales</taxon>
        <taxon>Aspergillaceae</taxon>
        <taxon>Aspergillus</taxon>
        <taxon>Aspergillus subgen. Nidulantes</taxon>
    </lineage>
</organism>
<feature type="region of interest" description="Disordered" evidence="1">
    <location>
        <begin position="65"/>
        <end position="92"/>
    </location>
</feature>
<feature type="region of interest" description="Disordered" evidence="1">
    <location>
        <begin position="1"/>
        <end position="20"/>
    </location>
</feature>
<evidence type="ECO:0000313" key="2">
    <source>
        <dbReference type="EMBL" id="KAL2847508.1"/>
    </source>
</evidence>